<evidence type="ECO:0000256" key="2">
    <source>
        <dbReference type="ARBA" id="ARBA00012438"/>
    </source>
</evidence>
<dbReference type="Gene3D" id="1.20.5.1930">
    <property type="match status" value="1"/>
</dbReference>
<keyword evidence="8" id="KW-0902">Two-component regulatory system</keyword>
<evidence type="ECO:0000256" key="1">
    <source>
        <dbReference type="ARBA" id="ARBA00000085"/>
    </source>
</evidence>
<dbReference type="GO" id="GO:0005524">
    <property type="term" value="F:ATP binding"/>
    <property type="evidence" value="ECO:0007669"/>
    <property type="project" value="UniProtKB-KW"/>
</dbReference>
<keyword evidence="9" id="KW-1133">Transmembrane helix</keyword>
<dbReference type="GO" id="GO:0000155">
    <property type="term" value="F:phosphorelay sensor kinase activity"/>
    <property type="evidence" value="ECO:0007669"/>
    <property type="project" value="InterPro"/>
</dbReference>
<proteinExistence type="predicted"/>
<gene>
    <name evidence="11" type="ORF">HZF24_03045</name>
</gene>
<evidence type="ECO:0000256" key="9">
    <source>
        <dbReference type="SAM" id="Phobius"/>
    </source>
</evidence>
<evidence type="ECO:0000313" key="12">
    <source>
        <dbReference type="Proteomes" id="UP000611629"/>
    </source>
</evidence>
<evidence type="ECO:0000256" key="5">
    <source>
        <dbReference type="ARBA" id="ARBA00022741"/>
    </source>
</evidence>
<dbReference type="SMART" id="SM00387">
    <property type="entry name" value="HATPase_c"/>
    <property type="match status" value="1"/>
</dbReference>
<dbReference type="Pfam" id="PF07730">
    <property type="entry name" value="HisKA_3"/>
    <property type="match status" value="1"/>
</dbReference>
<dbReference type="InterPro" id="IPR003594">
    <property type="entry name" value="HATPase_dom"/>
</dbReference>
<dbReference type="EMBL" id="JACBNQ010000002">
    <property type="protein sequence ID" value="NYB73112.1"/>
    <property type="molecule type" value="Genomic_DNA"/>
</dbReference>
<dbReference type="CDD" id="cd16917">
    <property type="entry name" value="HATPase_UhpB-NarQ-NarX-like"/>
    <property type="match status" value="1"/>
</dbReference>
<accession>A0A974BHV6</accession>
<feature type="transmembrane region" description="Helical" evidence="9">
    <location>
        <begin position="216"/>
        <end position="234"/>
    </location>
</feature>
<feature type="transmembrane region" description="Helical" evidence="9">
    <location>
        <begin position="184"/>
        <end position="204"/>
    </location>
</feature>
<dbReference type="SUPFAM" id="SSF55874">
    <property type="entry name" value="ATPase domain of HSP90 chaperone/DNA topoisomerase II/histidine kinase"/>
    <property type="match status" value="1"/>
</dbReference>
<dbReference type="PANTHER" id="PTHR24421">
    <property type="entry name" value="NITRATE/NITRITE SENSOR PROTEIN NARX-RELATED"/>
    <property type="match status" value="1"/>
</dbReference>
<keyword evidence="12" id="KW-1185">Reference proteome</keyword>
<dbReference type="InterPro" id="IPR036890">
    <property type="entry name" value="HATPase_C_sf"/>
</dbReference>
<evidence type="ECO:0000256" key="6">
    <source>
        <dbReference type="ARBA" id="ARBA00022777"/>
    </source>
</evidence>
<feature type="transmembrane region" description="Helical" evidence="9">
    <location>
        <begin position="113"/>
        <end position="130"/>
    </location>
</feature>
<keyword evidence="6 11" id="KW-0418">Kinase</keyword>
<dbReference type="Gene3D" id="3.30.565.10">
    <property type="entry name" value="Histidine kinase-like ATPase, C-terminal domain"/>
    <property type="match status" value="1"/>
</dbReference>
<dbReference type="GO" id="GO:0016020">
    <property type="term" value="C:membrane"/>
    <property type="evidence" value="ECO:0007669"/>
    <property type="project" value="InterPro"/>
</dbReference>
<comment type="catalytic activity">
    <reaction evidence="1">
        <text>ATP + protein L-histidine = ADP + protein N-phospho-L-histidine.</text>
        <dbReference type="EC" id="2.7.13.3"/>
    </reaction>
</comment>
<organism evidence="11 12">
    <name type="scientific">Sedimentibacter hydroxybenzoicus DSM 7310</name>
    <dbReference type="NCBI Taxonomy" id="1123245"/>
    <lineage>
        <taxon>Bacteria</taxon>
        <taxon>Bacillati</taxon>
        <taxon>Bacillota</taxon>
        <taxon>Tissierellia</taxon>
        <taxon>Sedimentibacter</taxon>
    </lineage>
</organism>
<keyword evidence="3" id="KW-0597">Phosphoprotein</keyword>
<dbReference type="Pfam" id="PF02518">
    <property type="entry name" value="HATPase_c"/>
    <property type="match status" value="1"/>
</dbReference>
<dbReference type="GO" id="GO:0046983">
    <property type="term" value="F:protein dimerization activity"/>
    <property type="evidence" value="ECO:0007669"/>
    <property type="project" value="InterPro"/>
</dbReference>
<comment type="caution">
    <text evidence="11">The sequence shown here is derived from an EMBL/GenBank/DDBJ whole genome shotgun (WGS) entry which is preliminary data.</text>
</comment>
<evidence type="ECO:0000259" key="10">
    <source>
        <dbReference type="SMART" id="SM00387"/>
    </source>
</evidence>
<evidence type="ECO:0000256" key="7">
    <source>
        <dbReference type="ARBA" id="ARBA00022840"/>
    </source>
</evidence>
<reference evidence="11" key="1">
    <citation type="submission" date="2020-07" db="EMBL/GenBank/DDBJ databases">
        <title>Genomic analysis of a strain of Sedimentibacter Hydroxybenzoicus DSM7310.</title>
        <authorList>
            <person name="Ma S."/>
        </authorList>
    </citation>
    <scope>NUCLEOTIDE SEQUENCE</scope>
    <source>
        <strain evidence="11">DSM 7310</strain>
    </source>
</reference>
<dbReference type="RefSeq" id="WP_179236808.1">
    <property type="nucleotide sequence ID" value="NZ_JACBNQ010000002.1"/>
</dbReference>
<dbReference type="InterPro" id="IPR011712">
    <property type="entry name" value="Sig_transdc_His_kin_sub3_dim/P"/>
</dbReference>
<dbReference type="InterPro" id="IPR050482">
    <property type="entry name" value="Sensor_HK_TwoCompSys"/>
</dbReference>
<evidence type="ECO:0000256" key="4">
    <source>
        <dbReference type="ARBA" id="ARBA00022679"/>
    </source>
</evidence>
<keyword evidence="9" id="KW-0812">Transmembrane</keyword>
<dbReference type="AlphaFoldDB" id="A0A974BHV6"/>
<feature type="domain" description="Histidine kinase/HSP90-like ATPase" evidence="10">
    <location>
        <begin position="366"/>
        <end position="456"/>
    </location>
</feature>
<feature type="transmembrane region" description="Helical" evidence="9">
    <location>
        <begin position="80"/>
        <end position="101"/>
    </location>
</feature>
<name>A0A974BHV6_SEDHY</name>
<dbReference type="PANTHER" id="PTHR24421:SF10">
    <property type="entry name" value="NITRATE_NITRITE SENSOR PROTEIN NARQ"/>
    <property type="match status" value="1"/>
</dbReference>
<sequence length="462" mass="50881">MQIRDIWPFLLPGVLVQLLMQILCIVEGVREDKREPFHRALYILSIAIFGLAAIAFHLLRAEKAPPKDTTTAEVERANHLTNKGIFLLLLIAYQVMGLHMLAENVGTPTYIPLIWLLSISFLTMLLYNLLPEKKRFISEPLLPMLQLILCIPIQYLDVSGDNLFLSIIAGFSAINHTSLSRAKVYGIGALGAYLLGSTARTILLSESAEMADLVRYFFVNTIVVLLALLAFYTLKKQMITSVKLESALRTVNEQSEKLKSLAVVEERNRIAAEMHDTVGHTLTAAVLTLEAAEGLVSEPQAAQKLRQGKEQVRRGLSELRASVKVVRAGNETDFVVVLEQLLQEIRSDTGLDIHLVMESEIALPPLQAGILLSAIKECTTNAIRHGQATHVDILIGEYKGRLRLAFTDNGSGTDDIKFGSGLSIMRERVQSIGGTLEIESAPGEGLTVSLIIAAVQRKEDVQ</sequence>
<evidence type="ECO:0000313" key="11">
    <source>
        <dbReference type="EMBL" id="NYB73112.1"/>
    </source>
</evidence>
<keyword evidence="4" id="KW-0808">Transferase</keyword>
<keyword evidence="5" id="KW-0547">Nucleotide-binding</keyword>
<evidence type="ECO:0000256" key="8">
    <source>
        <dbReference type="ARBA" id="ARBA00023012"/>
    </source>
</evidence>
<keyword evidence="7" id="KW-0067">ATP-binding</keyword>
<dbReference type="Proteomes" id="UP000611629">
    <property type="component" value="Unassembled WGS sequence"/>
</dbReference>
<keyword evidence="9" id="KW-0472">Membrane</keyword>
<dbReference type="EC" id="2.7.13.3" evidence="2"/>
<protein>
    <recommendedName>
        <fullName evidence="2">histidine kinase</fullName>
        <ecNumber evidence="2">2.7.13.3</ecNumber>
    </recommendedName>
</protein>
<feature type="transmembrane region" description="Helical" evidence="9">
    <location>
        <begin position="40"/>
        <end position="59"/>
    </location>
</feature>
<evidence type="ECO:0000256" key="3">
    <source>
        <dbReference type="ARBA" id="ARBA00022553"/>
    </source>
</evidence>